<evidence type="ECO:0000313" key="19">
    <source>
        <dbReference type="EMBL" id="QEK39433.1"/>
    </source>
</evidence>
<dbReference type="OrthoDB" id="9796672at2"/>
<dbReference type="InterPro" id="IPR048254">
    <property type="entry name" value="CDP_ALCOHOL_P_TRANSF_CS"/>
</dbReference>
<dbReference type="KEGG" id="snay:FZC37_00555"/>
<dbReference type="GO" id="GO:0008444">
    <property type="term" value="F:CDP-diacylglycerol-glycerol-3-phosphate 3-phosphatidyltransferase activity"/>
    <property type="evidence" value="ECO:0007669"/>
    <property type="project" value="UniProtKB-UniRule"/>
</dbReference>
<feature type="transmembrane region" description="Helical" evidence="18">
    <location>
        <begin position="126"/>
        <end position="148"/>
    </location>
</feature>
<keyword evidence="13" id="KW-0594">Phospholipid biosynthesis</keyword>
<dbReference type="GO" id="GO:0046474">
    <property type="term" value="P:glycerophospholipid biosynthetic process"/>
    <property type="evidence" value="ECO:0007669"/>
    <property type="project" value="TreeGrafter"/>
</dbReference>
<comment type="subcellular location">
    <subcellularLocation>
        <location evidence="1">Membrane</location>
        <topology evidence="1">Multi-pass membrane protein</topology>
    </subcellularLocation>
</comment>
<keyword evidence="8 17" id="KW-0808">Transferase</keyword>
<dbReference type="InterPro" id="IPR043130">
    <property type="entry name" value="CDP-OH_PTrfase_TM_dom"/>
</dbReference>
<evidence type="ECO:0000256" key="16">
    <source>
        <dbReference type="NCBIfam" id="TIGR00560"/>
    </source>
</evidence>
<keyword evidence="14" id="KW-1208">Phospholipid metabolism</keyword>
<evidence type="ECO:0000256" key="15">
    <source>
        <dbReference type="ARBA" id="ARBA00048586"/>
    </source>
</evidence>
<dbReference type="InterPro" id="IPR000462">
    <property type="entry name" value="CDP-OH_P_trans"/>
</dbReference>
<protein>
    <recommendedName>
        <fullName evidence="6 16">CDP-diacylglycerol--glycerol-3-phosphate 3-phosphatidyltransferase</fullName>
        <ecNumber evidence="5 16">2.7.8.5</ecNumber>
    </recommendedName>
</protein>
<dbReference type="EMBL" id="CP043312">
    <property type="protein sequence ID" value="QEK39433.1"/>
    <property type="molecule type" value="Genomic_DNA"/>
</dbReference>
<evidence type="ECO:0000256" key="12">
    <source>
        <dbReference type="ARBA" id="ARBA00023136"/>
    </source>
</evidence>
<feature type="transmembrane region" description="Helical" evidence="18">
    <location>
        <begin position="82"/>
        <end position="106"/>
    </location>
</feature>
<evidence type="ECO:0000256" key="11">
    <source>
        <dbReference type="ARBA" id="ARBA00023098"/>
    </source>
</evidence>
<accession>A0A5C0UIU5</accession>
<dbReference type="PROSITE" id="PS00379">
    <property type="entry name" value="CDP_ALCOHOL_P_TRANSF"/>
    <property type="match status" value="1"/>
</dbReference>
<dbReference type="PANTHER" id="PTHR14269:SF62">
    <property type="entry name" value="CDP-DIACYLGLYCEROL--GLYCEROL-3-PHOSPHATE 3-PHOSPHATIDYLTRANSFERASE 1, CHLOROPLASTIC"/>
    <property type="match status" value="1"/>
</dbReference>
<dbReference type="InterPro" id="IPR050324">
    <property type="entry name" value="CDP-alcohol_PTase-I"/>
</dbReference>
<keyword evidence="7" id="KW-0444">Lipid biosynthesis</keyword>
<dbReference type="InterPro" id="IPR004570">
    <property type="entry name" value="Phosphatidylglycerol_P_synth"/>
</dbReference>
<feature type="transmembrane region" description="Helical" evidence="18">
    <location>
        <begin position="12"/>
        <end position="33"/>
    </location>
</feature>
<keyword evidence="11" id="KW-0443">Lipid metabolism</keyword>
<feature type="transmembrane region" description="Helical" evidence="18">
    <location>
        <begin position="39"/>
        <end position="61"/>
    </location>
</feature>
<dbReference type="RefSeq" id="WP_148951794.1">
    <property type="nucleotide sequence ID" value="NZ_CP043312.1"/>
</dbReference>
<dbReference type="Pfam" id="PF01066">
    <property type="entry name" value="CDP-OH_P_transf"/>
    <property type="match status" value="1"/>
</dbReference>
<comment type="similarity">
    <text evidence="4 17">Belongs to the CDP-alcohol phosphatidyltransferase class-I family.</text>
</comment>
<dbReference type="GO" id="GO:0016020">
    <property type="term" value="C:membrane"/>
    <property type="evidence" value="ECO:0007669"/>
    <property type="project" value="UniProtKB-SubCell"/>
</dbReference>
<comment type="pathway">
    <text evidence="3">Lipid metabolism.</text>
</comment>
<comment type="catalytic activity">
    <reaction evidence="15">
        <text>a CDP-1,2-diacyl-sn-glycerol + sn-glycerol 3-phosphate = a 1,2-diacyl-sn-glycero-3-phospho-(1'-sn-glycero-3'-phosphate) + CMP + H(+)</text>
        <dbReference type="Rhea" id="RHEA:12593"/>
        <dbReference type="ChEBI" id="CHEBI:15378"/>
        <dbReference type="ChEBI" id="CHEBI:57597"/>
        <dbReference type="ChEBI" id="CHEBI:58332"/>
        <dbReference type="ChEBI" id="CHEBI:60110"/>
        <dbReference type="ChEBI" id="CHEBI:60377"/>
        <dbReference type="EC" id="2.7.8.5"/>
    </reaction>
</comment>
<comment type="pathway">
    <text evidence="2">Phospholipid metabolism; phosphatidylglycerol biosynthesis; phosphatidylglycerol from CDP-diacylglycerol: step 1/2.</text>
</comment>
<evidence type="ECO:0000313" key="20">
    <source>
        <dbReference type="Proteomes" id="UP000323844"/>
    </source>
</evidence>
<evidence type="ECO:0000256" key="9">
    <source>
        <dbReference type="ARBA" id="ARBA00022692"/>
    </source>
</evidence>
<evidence type="ECO:0000256" key="10">
    <source>
        <dbReference type="ARBA" id="ARBA00022989"/>
    </source>
</evidence>
<dbReference type="AlphaFoldDB" id="A0A5C0UIU5"/>
<gene>
    <name evidence="19" type="primary">pgsA</name>
    <name evidence="19" type="ORF">FZC37_00555</name>
</gene>
<evidence type="ECO:0000256" key="13">
    <source>
        <dbReference type="ARBA" id="ARBA00023209"/>
    </source>
</evidence>
<evidence type="ECO:0000256" key="7">
    <source>
        <dbReference type="ARBA" id="ARBA00022516"/>
    </source>
</evidence>
<evidence type="ECO:0000256" key="1">
    <source>
        <dbReference type="ARBA" id="ARBA00004141"/>
    </source>
</evidence>
<evidence type="ECO:0000256" key="14">
    <source>
        <dbReference type="ARBA" id="ARBA00023264"/>
    </source>
</evidence>
<dbReference type="NCBIfam" id="TIGR00560">
    <property type="entry name" value="pgsA"/>
    <property type="match status" value="1"/>
</dbReference>
<keyword evidence="10 18" id="KW-1133">Transmembrane helix</keyword>
<evidence type="ECO:0000256" key="4">
    <source>
        <dbReference type="ARBA" id="ARBA00010441"/>
    </source>
</evidence>
<evidence type="ECO:0000256" key="3">
    <source>
        <dbReference type="ARBA" id="ARBA00005189"/>
    </source>
</evidence>
<organism evidence="19 20">
    <name type="scientific">Candidatus Sneabacter namystus</name>
    <dbReference type="NCBI Taxonomy" id="2601646"/>
    <lineage>
        <taxon>Bacteria</taxon>
        <taxon>Pseudomonadati</taxon>
        <taxon>Pseudomonadota</taxon>
        <taxon>Alphaproteobacteria</taxon>
        <taxon>Rickettsiales</taxon>
        <taxon>Rickettsiaceae</taxon>
        <taxon>Rickettsieae</taxon>
        <taxon>Candidatus Sneabacter</taxon>
    </lineage>
</organism>
<evidence type="ECO:0000256" key="5">
    <source>
        <dbReference type="ARBA" id="ARBA00013170"/>
    </source>
</evidence>
<evidence type="ECO:0000256" key="17">
    <source>
        <dbReference type="RuleBase" id="RU003750"/>
    </source>
</evidence>
<dbReference type="Proteomes" id="UP000323844">
    <property type="component" value="Chromosome"/>
</dbReference>
<feature type="transmembrane region" description="Helical" evidence="18">
    <location>
        <begin position="160"/>
        <end position="182"/>
    </location>
</feature>
<name>A0A5C0UIU5_9RICK</name>
<dbReference type="PIRSF" id="PIRSF000847">
    <property type="entry name" value="Phos_ph_gly_syn"/>
    <property type="match status" value="1"/>
</dbReference>
<dbReference type="EC" id="2.7.8.5" evidence="5 16"/>
<reference evidence="19 20" key="1">
    <citation type="submission" date="2019-08" db="EMBL/GenBank/DDBJ databases">
        <title>Highly reduced genomes of protist endosymbionts show evolutionary convergence.</title>
        <authorList>
            <person name="George E."/>
            <person name="Husnik F."/>
            <person name="Tashyreva D."/>
            <person name="Prokopchuk G."/>
            <person name="Horak A."/>
            <person name="Kwong W.K."/>
            <person name="Lukes J."/>
            <person name="Keeling P.J."/>
        </authorList>
    </citation>
    <scope>NUCLEOTIDE SEQUENCE [LARGE SCALE GENOMIC DNA]</scope>
    <source>
        <strain evidence="19">1621</strain>
    </source>
</reference>
<keyword evidence="9 18" id="KW-0812">Transmembrane</keyword>
<evidence type="ECO:0000256" key="2">
    <source>
        <dbReference type="ARBA" id="ARBA00005042"/>
    </source>
</evidence>
<dbReference type="Gene3D" id="1.20.120.1760">
    <property type="match status" value="1"/>
</dbReference>
<evidence type="ECO:0000256" key="8">
    <source>
        <dbReference type="ARBA" id="ARBA00022679"/>
    </source>
</evidence>
<evidence type="ECO:0000256" key="18">
    <source>
        <dbReference type="SAM" id="Phobius"/>
    </source>
</evidence>
<proteinExistence type="inferred from homology"/>
<dbReference type="PANTHER" id="PTHR14269">
    <property type="entry name" value="CDP-DIACYLGLYCEROL--GLYCEROL-3-PHOSPHATE 3-PHOSPHATIDYLTRANSFERASE-RELATED"/>
    <property type="match status" value="1"/>
</dbReference>
<sequence length="190" mass="21254">MQNNNAEKVIKYFPNTLTSLRIAAIPLIIVCFYVEQSLWSRRVCATIFLFASITDFFDGFFARKLKAQTKLGKVLDPLADKLLVGSTLILLVKFLDVCAIPCILILCREFMVSGIREFTPFKVSHGVQILSKIKTCLQMTAIFLLLLGSQGSKIQIMNELGIVAIWTAAVLTIITGVFYLFATNNVTYDE</sequence>
<evidence type="ECO:0000256" key="6">
    <source>
        <dbReference type="ARBA" id="ARBA00014944"/>
    </source>
</evidence>
<keyword evidence="20" id="KW-1185">Reference proteome</keyword>
<keyword evidence="12 18" id="KW-0472">Membrane</keyword>